<sequence length="123" mass="14397">MKFESFQIHGRGRARELGFPTINLELPKNLKIEYGVYAVFFYCLNKKYLGAMHYGPSPAFKDEIVSLEVYLVGERDKSLPDFKNQKITVELIEFIRPVLDFKTKKELIDRINEDVKKVKSHAR</sequence>
<keyword evidence="3" id="KW-0288">FMN</keyword>
<dbReference type="InterPro" id="IPR023465">
    <property type="entry name" value="Riboflavin_kinase_dom_sf"/>
</dbReference>
<dbReference type="InterPro" id="IPR023468">
    <property type="entry name" value="Riboflavin_kinase"/>
</dbReference>
<dbReference type="PANTHER" id="PTHR22749">
    <property type="entry name" value="RIBOFLAVIN KINASE/FMN ADENYLYLTRANSFERASE"/>
    <property type="match status" value="1"/>
</dbReference>
<proteinExistence type="predicted"/>
<name>A0A1F7JB89_9BACT</name>
<organism evidence="9 10">
    <name type="scientific">Candidatus Roizmanbacteria bacterium RIFCSPLOWO2_01_FULL_44_13</name>
    <dbReference type="NCBI Taxonomy" id="1802069"/>
    <lineage>
        <taxon>Bacteria</taxon>
        <taxon>Candidatus Roizmaniibacteriota</taxon>
    </lineage>
</organism>
<dbReference type="EC" id="2.7.1.26" evidence="1"/>
<gene>
    <name evidence="9" type="ORF">A2970_02090</name>
</gene>
<keyword evidence="5" id="KW-0547">Nucleotide-binding</keyword>
<evidence type="ECO:0000256" key="2">
    <source>
        <dbReference type="ARBA" id="ARBA00022630"/>
    </source>
</evidence>
<dbReference type="GO" id="GO:0008531">
    <property type="term" value="F:riboflavin kinase activity"/>
    <property type="evidence" value="ECO:0007669"/>
    <property type="project" value="UniProtKB-EC"/>
</dbReference>
<keyword evidence="4" id="KW-0808">Transferase</keyword>
<evidence type="ECO:0000256" key="3">
    <source>
        <dbReference type="ARBA" id="ARBA00022643"/>
    </source>
</evidence>
<dbReference type="Pfam" id="PF01687">
    <property type="entry name" value="Flavokinase"/>
    <property type="match status" value="1"/>
</dbReference>
<dbReference type="Proteomes" id="UP000178857">
    <property type="component" value="Unassembled WGS sequence"/>
</dbReference>
<dbReference type="SMART" id="SM00904">
    <property type="entry name" value="Flavokinase"/>
    <property type="match status" value="1"/>
</dbReference>
<dbReference type="GO" id="GO:0009398">
    <property type="term" value="P:FMN biosynthetic process"/>
    <property type="evidence" value="ECO:0007669"/>
    <property type="project" value="TreeGrafter"/>
</dbReference>
<evidence type="ECO:0000313" key="10">
    <source>
        <dbReference type="Proteomes" id="UP000178857"/>
    </source>
</evidence>
<dbReference type="SUPFAM" id="SSF82114">
    <property type="entry name" value="Riboflavin kinase-like"/>
    <property type="match status" value="1"/>
</dbReference>
<evidence type="ECO:0000256" key="4">
    <source>
        <dbReference type="ARBA" id="ARBA00022679"/>
    </source>
</evidence>
<dbReference type="InterPro" id="IPR015865">
    <property type="entry name" value="Riboflavin_kinase_bac/euk"/>
</dbReference>
<dbReference type="PANTHER" id="PTHR22749:SF6">
    <property type="entry name" value="RIBOFLAVIN KINASE"/>
    <property type="match status" value="1"/>
</dbReference>
<evidence type="ECO:0000256" key="7">
    <source>
        <dbReference type="ARBA" id="ARBA00047880"/>
    </source>
</evidence>
<comment type="catalytic activity">
    <reaction evidence="7">
        <text>riboflavin + ATP = FMN + ADP + H(+)</text>
        <dbReference type="Rhea" id="RHEA:14357"/>
        <dbReference type="ChEBI" id="CHEBI:15378"/>
        <dbReference type="ChEBI" id="CHEBI:30616"/>
        <dbReference type="ChEBI" id="CHEBI:57986"/>
        <dbReference type="ChEBI" id="CHEBI:58210"/>
        <dbReference type="ChEBI" id="CHEBI:456216"/>
        <dbReference type="EC" id="2.7.1.26"/>
    </reaction>
</comment>
<protein>
    <recommendedName>
        <fullName evidence="1">riboflavin kinase</fullName>
        <ecNumber evidence="1">2.7.1.26</ecNumber>
    </recommendedName>
</protein>
<evidence type="ECO:0000256" key="5">
    <source>
        <dbReference type="ARBA" id="ARBA00022741"/>
    </source>
</evidence>
<feature type="domain" description="Riboflavin kinase" evidence="8">
    <location>
        <begin position="1"/>
        <end position="123"/>
    </location>
</feature>
<accession>A0A1F7JB89</accession>
<dbReference type="EMBL" id="MGAT01000012">
    <property type="protein sequence ID" value="OGK52883.1"/>
    <property type="molecule type" value="Genomic_DNA"/>
</dbReference>
<comment type="caution">
    <text evidence="9">The sequence shown here is derived from an EMBL/GenBank/DDBJ whole genome shotgun (WGS) entry which is preliminary data.</text>
</comment>
<dbReference type="GO" id="GO:0005524">
    <property type="term" value="F:ATP binding"/>
    <property type="evidence" value="ECO:0007669"/>
    <property type="project" value="UniProtKB-KW"/>
</dbReference>
<evidence type="ECO:0000256" key="6">
    <source>
        <dbReference type="ARBA" id="ARBA00022840"/>
    </source>
</evidence>
<evidence type="ECO:0000256" key="1">
    <source>
        <dbReference type="ARBA" id="ARBA00012105"/>
    </source>
</evidence>
<keyword evidence="6" id="KW-0067">ATP-binding</keyword>
<reference evidence="9 10" key="1">
    <citation type="journal article" date="2016" name="Nat. Commun.">
        <title>Thousands of microbial genomes shed light on interconnected biogeochemical processes in an aquifer system.</title>
        <authorList>
            <person name="Anantharaman K."/>
            <person name="Brown C.T."/>
            <person name="Hug L.A."/>
            <person name="Sharon I."/>
            <person name="Castelle C.J."/>
            <person name="Probst A.J."/>
            <person name="Thomas B.C."/>
            <person name="Singh A."/>
            <person name="Wilkins M.J."/>
            <person name="Karaoz U."/>
            <person name="Brodie E.L."/>
            <person name="Williams K.H."/>
            <person name="Hubbard S.S."/>
            <person name="Banfield J.F."/>
        </authorList>
    </citation>
    <scope>NUCLEOTIDE SEQUENCE [LARGE SCALE GENOMIC DNA]</scope>
</reference>
<dbReference type="Gene3D" id="2.40.30.30">
    <property type="entry name" value="Riboflavin kinase-like"/>
    <property type="match status" value="1"/>
</dbReference>
<keyword evidence="2" id="KW-0285">Flavoprotein</keyword>
<evidence type="ECO:0000259" key="8">
    <source>
        <dbReference type="SMART" id="SM00904"/>
    </source>
</evidence>
<dbReference type="STRING" id="1802069.A2970_02090"/>
<evidence type="ECO:0000313" key="9">
    <source>
        <dbReference type="EMBL" id="OGK52883.1"/>
    </source>
</evidence>
<dbReference type="AlphaFoldDB" id="A0A1F7JB89"/>
<dbReference type="GO" id="GO:0009231">
    <property type="term" value="P:riboflavin biosynthetic process"/>
    <property type="evidence" value="ECO:0007669"/>
    <property type="project" value="InterPro"/>
</dbReference>